<feature type="domain" description="AP2/ERF" evidence="6">
    <location>
        <begin position="34"/>
        <end position="91"/>
    </location>
</feature>
<dbReference type="GO" id="GO:0003700">
    <property type="term" value="F:DNA-binding transcription factor activity"/>
    <property type="evidence" value="ECO:0007669"/>
    <property type="project" value="InterPro"/>
</dbReference>
<dbReference type="Pfam" id="PF00847">
    <property type="entry name" value="AP2"/>
    <property type="match status" value="1"/>
</dbReference>
<protein>
    <submittedName>
        <fullName evidence="8">Ethylene-responsive transcription factor ERN1</fullName>
    </submittedName>
</protein>
<dbReference type="InterPro" id="IPR001471">
    <property type="entry name" value="AP2/ERF_dom"/>
</dbReference>
<dbReference type="InParanoid" id="A0A6P3ZJY2"/>
<dbReference type="RefSeq" id="XP_015878794.2">
    <property type="nucleotide sequence ID" value="XM_016023308.4"/>
</dbReference>
<dbReference type="Proteomes" id="UP001652623">
    <property type="component" value="Chromosome 4"/>
</dbReference>
<dbReference type="InterPro" id="IPR036955">
    <property type="entry name" value="AP2/ERF_dom_sf"/>
</dbReference>
<gene>
    <name evidence="8" type="primary">LOC107415044</name>
</gene>
<dbReference type="CDD" id="cd00018">
    <property type="entry name" value="AP2"/>
    <property type="match status" value="1"/>
</dbReference>
<comment type="subcellular location">
    <subcellularLocation>
        <location evidence="1">Nucleus</location>
    </subcellularLocation>
</comment>
<organism evidence="7 8">
    <name type="scientific">Ziziphus jujuba</name>
    <name type="common">Chinese jujube</name>
    <name type="synonym">Ziziphus sativa</name>
    <dbReference type="NCBI Taxonomy" id="326968"/>
    <lineage>
        <taxon>Eukaryota</taxon>
        <taxon>Viridiplantae</taxon>
        <taxon>Streptophyta</taxon>
        <taxon>Embryophyta</taxon>
        <taxon>Tracheophyta</taxon>
        <taxon>Spermatophyta</taxon>
        <taxon>Magnoliopsida</taxon>
        <taxon>eudicotyledons</taxon>
        <taxon>Gunneridae</taxon>
        <taxon>Pentapetalae</taxon>
        <taxon>rosids</taxon>
        <taxon>fabids</taxon>
        <taxon>Rosales</taxon>
        <taxon>Rhamnaceae</taxon>
        <taxon>Paliureae</taxon>
        <taxon>Ziziphus</taxon>
    </lineage>
</organism>
<evidence type="ECO:0000256" key="5">
    <source>
        <dbReference type="ARBA" id="ARBA00023242"/>
    </source>
</evidence>
<dbReference type="GeneID" id="107415044"/>
<dbReference type="AlphaFoldDB" id="A0A6P3ZJY2"/>
<dbReference type="InterPro" id="IPR050913">
    <property type="entry name" value="AP2/ERF_ERF"/>
</dbReference>
<dbReference type="PANTHER" id="PTHR31194">
    <property type="entry name" value="SHN SHINE , DNA BINDING / TRANSCRIPTION FACTOR"/>
    <property type="match status" value="1"/>
</dbReference>
<dbReference type="GO" id="GO:0009877">
    <property type="term" value="P:nodulation"/>
    <property type="evidence" value="ECO:0007669"/>
    <property type="project" value="UniProtKB-ARBA"/>
</dbReference>
<dbReference type="GO" id="GO:0003677">
    <property type="term" value="F:DNA binding"/>
    <property type="evidence" value="ECO:0007669"/>
    <property type="project" value="UniProtKB-KW"/>
</dbReference>
<dbReference type="SUPFAM" id="SSF54171">
    <property type="entry name" value="DNA-binding domain"/>
    <property type="match status" value="1"/>
</dbReference>
<dbReference type="InterPro" id="IPR016177">
    <property type="entry name" value="DNA-bd_dom_sf"/>
</dbReference>
<keyword evidence="3" id="KW-0238">DNA-binding</keyword>
<evidence type="ECO:0000313" key="8">
    <source>
        <dbReference type="RefSeq" id="XP_015878794.2"/>
    </source>
</evidence>
<dbReference type="PRINTS" id="PR00367">
    <property type="entry name" value="ETHRSPELEMNT"/>
</dbReference>
<keyword evidence="7" id="KW-1185">Reference proteome</keyword>
<keyword evidence="2" id="KW-0805">Transcription regulation</keyword>
<dbReference type="KEGG" id="zju:107415044"/>
<dbReference type="Gene3D" id="3.30.730.10">
    <property type="entry name" value="AP2/ERF domain"/>
    <property type="match status" value="1"/>
</dbReference>
<evidence type="ECO:0000259" key="6">
    <source>
        <dbReference type="PROSITE" id="PS51032"/>
    </source>
</evidence>
<keyword evidence="4" id="KW-0804">Transcription</keyword>
<evidence type="ECO:0000256" key="2">
    <source>
        <dbReference type="ARBA" id="ARBA00023015"/>
    </source>
</evidence>
<reference evidence="8" key="1">
    <citation type="submission" date="2025-08" db="UniProtKB">
        <authorList>
            <consortium name="RefSeq"/>
        </authorList>
    </citation>
    <scope>IDENTIFICATION</scope>
    <source>
        <tissue evidence="8">Seedling</tissue>
    </source>
</reference>
<proteinExistence type="predicted"/>
<sequence>MERHCHSQERQKGVLANKKSNYFKERTTHNYKNKFVGVRQRPSGKWVAEIKDTTKKIRMWLGTYNTAEKAARAYDEAAFLLRGSNTRTNFAIHVSTNSPLSLKIRNLLNYKKGPSKQAASTTNIIKPSIKPSTVISSSTSITNNPTGYSFHYNAGTSFTSPSACKNVYGQMFEDAYKPDMSYCIEELQQATPYLDYSWPCSVGFDHQLQLNHEGTELVKGFDLSSNKAELELTEMELSKVERQISASLYGVNECMENIAYDGSDAPWDLYTFCQLHCST</sequence>
<name>A0A6P3ZJY2_ZIZJJ</name>
<dbReference type="GO" id="GO:0005634">
    <property type="term" value="C:nucleus"/>
    <property type="evidence" value="ECO:0007669"/>
    <property type="project" value="UniProtKB-SubCell"/>
</dbReference>
<keyword evidence="5" id="KW-0539">Nucleus</keyword>
<evidence type="ECO:0000256" key="3">
    <source>
        <dbReference type="ARBA" id="ARBA00023125"/>
    </source>
</evidence>
<accession>A0A6P3ZJY2</accession>
<dbReference type="FunCoup" id="A0A6P3ZJY2">
    <property type="interactions" value="22"/>
</dbReference>
<dbReference type="PANTHER" id="PTHR31194:SF90">
    <property type="entry name" value="ETHYLENE-RESPONSIVE TRANSCRIPTION FACTOR RAP2-11"/>
    <property type="match status" value="1"/>
</dbReference>
<evidence type="ECO:0000313" key="7">
    <source>
        <dbReference type="Proteomes" id="UP001652623"/>
    </source>
</evidence>
<evidence type="ECO:0000256" key="1">
    <source>
        <dbReference type="ARBA" id="ARBA00004123"/>
    </source>
</evidence>
<evidence type="ECO:0000256" key="4">
    <source>
        <dbReference type="ARBA" id="ARBA00023163"/>
    </source>
</evidence>
<dbReference type="SMART" id="SM00380">
    <property type="entry name" value="AP2"/>
    <property type="match status" value="1"/>
</dbReference>
<dbReference type="PROSITE" id="PS51032">
    <property type="entry name" value="AP2_ERF"/>
    <property type="match status" value="1"/>
</dbReference>